<evidence type="ECO:0000256" key="6">
    <source>
        <dbReference type="ARBA" id="ARBA00022989"/>
    </source>
</evidence>
<comment type="similarity">
    <text evidence="9">Belongs to the OXA1/ALB3/YidC family.</text>
</comment>
<evidence type="ECO:0000256" key="4">
    <source>
        <dbReference type="ARBA" id="ARBA00022692"/>
    </source>
</evidence>
<dbReference type="GO" id="GO:0005886">
    <property type="term" value="C:plasma membrane"/>
    <property type="evidence" value="ECO:0007669"/>
    <property type="project" value="UniProtKB-SubCell"/>
</dbReference>
<evidence type="ECO:0000256" key="7">
    <source>
        <dbReference type="ARBA" id="ARBA00023136"/>
    </source>
</evidence>
<dbReference type="GO" id="GO:0032977">
    <property type="term" value="F:membrane insertase activity"/>
    <property type="evidence" value="ECO:0007669"/>
    <property type="project" value="InterPro"/>
</dbReference>
<dbReference type="PANTHER" id="PTHR12428">
    <property type="entry name" value="OXA1"/>
    <property type="match status" value="1"/>
</dbReference>
<evidence type="ECO:0000256" key="5">
    <source>
        <dbReference type="ARBA" id="ARBA00022927"/>
    </source>
</evidence>
<evidence type="ECO:0000313" key="12">
    <source>
        <dbReference type="EMBL" id="OGK61853.1"/>
    </source>
</evidence>
<evidence type="ECO:0000256" key="8">
    <source>
        <dbReference type="ARBA" id="ARBA00023186"/>
    </source>
</evidence>
<protein>
    <recommendedName>
        <fullName evidence="11">Membrane insertase YidC/Oxa/ALB C-terminal domain-containing protein</fullName>
    </recommendedName>
</protein>
<evidence type="ECO:0000256" key="3">
    <source>
        <dbReference type="ARBA" id="ARBA00022475"/>
    </source>
</evidence>
<feature type="transmembrane region" description="Helical" evidence="10">
    <location>
        <begin position="6"/>
        <end position="26"/>
    </location>
</feature>
<name>A0A1F7K1U9_9BACT</name>
<dbReference type="GO" id="GO:0015031">
    <property type="term" value="P:protein transport"/>
    <property type="evidence" value="ECO:0007669"/>
    <property type="project" value="UniProtKB-KW"/>
</dbReference>
<dbReference type="NCBIfam" id="TIGR03592">
    <property type="entry name" value="yidC_oxa1_cterm"/>
    <property type="match status" value="1"/>
</dbReference>
<keyword evidence="7 10" id="KW-0472">Membrane</keyword>
<keyword evidence="4 9" id="KW-0812">Transmembrane</keyword>
<keyword evidence="6 10" id="KW-1133">Transmembrane helix</keyword>
<dbReference type="InterPro" id="IPR028055">
    <property type="entry name" value="YidC/Oxa/ALB_C"/>
</dbReference>
<dbReference type="InterPro" id="IPR001708">
    <property type="entry name" value="YidC/ALB3/OXA1/COX18"/>
</dbReference>
<keyword evidence="8" id="KW-0143">Chaperone</keyword>
<dbReference type="EMBL" id="MGBC01000006">
    <property type="protein sequence ID" value="OGK61853.1"/>
    <property type="molecule type" value="Genomic_DNA"/>
</dbReference>
<evidence type="ECO:0000259" key="11">
    <source>
        <dbReference type="Pfam" id="PF02096"/>
    </source>
</evidence>
<dbReference type="PANTHER" id="PTHR12428:SF65">
    <property type="entry name" value="CYTOCHROME C OXIDASE ASSEMBLY PROTEIN COX18, MITOCHONDRIAL"/>
    <property type="match status" value="1"/>
</dbReference>
<organism evidence="12 13">
    <name type="scientific">Candidatus Roizmanbacteria bacterium RIFCSPLOWO2_02_FULL_43_10</name>
    <dbReference type="NCBI Taxonomy" id="1802078"/>
    <lineage>
        <taxon>Bacteria</taxon>
        <taxon>Candidatus Roizmaniibacteriota</taxon>
    </lineage>
</organism>
<feature type="transmembrane region" description="Helical" evidence="10">
    <location>
        <begin position="33"/>
        <end position="54"/>
    </location>
</feature>
<keyword evidence="5" id="KW-0653">Protein transport</keyword>
<proteinExistence type="inferred from homology"/>
<evidence type="ECO:0000313" key="13">
    <source>
        <dbReference type="Proteomes" id="UP000176269"/>
    </source>
</evidence>
<accession>A0A1F7K1U9</accession>
<keyword evidence="3" id="KW-1003">Cell membrane</keyword>
<evidence type="ECO:0000256" key="1">
    <source>
        <dbReference type="ARBA" id="ARBA00004651"/>
    </source>
</evidence>
<dbReference type="CDD" id="cd20070">
    <property type="entry name" value="5TM_YidC_Alb3"/>
    <property type="match status" value="1"/>
</dbReference>
<evidence type="ECO:0000256" key="2">
    <source>
        <dbReference type="ARBA" id="ARBA00022448"/>
    </source>
</evidence>
<comment type="subcellular location">
    <subcellularLocation>
        <location evidence="1">Cell membrane</location>
        <topology evidence="1">Multi-pass membrane protein</topology>
    </subcellularLocation>
    <subcellularLocation>
        <location evidence="9">Membrane</location>
        <topology evidence="9">Multi-pass membrane protein</topology>
    </subcellularLocation>
</comment>
<feature type="transmembrane region" description="Helical" evidence="10">
    <location>
        <begin position="100"/>
        <end position="121"/>
    </location>
</feature>
<sequence length="270" mass="31343">MNIGTLFNTILIQPIFNILLVFMFVLSTWRIPGALGFSIIGLTALFRLIFAPMYKKQIEMAMHMEELRPQLEKIQKKYKGNAQKIQQEQLKLYQARGLNPASGCLVGLLQIPLVIALYQVLLKVFEKDGAKYFTDLTTQMAYTNFLRIKSIDPWFFGFNLAYTPSQFQQHGLHYLLIPVITAALQYWQIASTQKATPKKQESAEKDTKDGKPREESFQEVFQKQSKFMFPMMVGYFSYILPVGLALYWNVFSLFSIFQAQQQKTWKTKQK</sequence>
<evidence type="ECO:0000256" key="9">
    <source>
        <dbReference type="RuleBase" id="RU003945"/>
    </source>
</evidence>
<comment type="caution">
    <text evidence="12">The sequence shown here is derived from an EMBL/GenBank/DDBJ whole genome shotgun (WGS) entry which is preliminary data.</text>
</comment>
<keyword evidence="2" id="KW-0813">Transport</keyword>
<dbReference type="AlphaFoldDB" id="A0A1F7K1U9"/>
<dbReference type="Proteomes" id="UP000176269">
    <property type="component" value="Unassembled WGS sequence"/>
</dbReference>
<evidence type="ECO:0000256" key="10">
    <source>
        <dbReference type="SAM" id="Phobius"/>
    </source>
</evidence>
<feature type="transmembrane region" description="Helical" evidence="10">
    <location>
        <begin position="235"/>
        <end position="257"/>
    </location>
</feature>
<dbReference type="Pfam" id="PF02096">
    <property type="entry name" value="60KD_IMP"/>
    <property type="match status" value="1"/>
</dbReference>
<feature type="domain" description="Membrane insertase YidC/Oxa/ALB C-terminal" evidence="11">
    <location>
        <begin position="36"/>
        <end position="259"/>
    </location>
</feature>
<dbReference type="InterPro" id="IPR047196">
    <property type="entry name" value="YidC_ALB_C"/>
</dbReference>
<dbReference type="GO" id="GO:0051205">
    <property type="term" value="P:protein insertion into membrane"/>
    <property type="evidence" value="ECO:0007669"/>
    <property type="project" value="TreeGrafter"/>
</dbReference>
<reference evidence="12 13" key="1">
    <citation type="journal article" date="2016" name="Nat. Commun.">
        <title>Thousands of microbial genomes shed light on interconnected biogeochemical processes in an aquifer system.</title>
        <authorList>
            <person name="Anantharaman K."/>
            <person name="Brown C.T."/>
            <person name="Hug L.A."/>
            <person name="Sharon I."/>
            <person name="Castelle C.J."/>
            <person name="Probst A.J."/>
            <person name="Thomas B.C."/>
            <person name="Singh A."/>
            <person name="Wilkins M.J."/>
            <person name="Karaoz U."/>
            <person name="Brodie E.L."/>
            <person name="Williams K.H."/>
            <person name="Hubbard S.S."/>
            <person name="Banfield J.F."/>
        </authorList>
    </citation>
    <scope>NUCLEOTIDE SEQUENCE [LARGE SCALE GENOMIC DNA]</scope>
</reference>
<gene>
    <name evidence="12" type="ORF">A3I56_02715</name>
</gene>